<accession>A0A0Q2R715</accession>
<dbReference type="EMBL" id="MAEM01000160">
    <property type="protein sequence ID" value="OBS02611.1"/>
    <property type="molecule type" value="Genomic_DNA"/>
</dbReference>
<dbReference type="Proteomes" id="UP000093757">
    <property type="component" value="Unassembled WGS sequence"/>
</dbReference>
<evidence type="ECO:0008006" key="5">
    <source>
        <dbReference type="Google" id="ProtNLM"/>
    </source>
</evidence>
<proteinExistence type="predicted"/>
<dbReference type="AlphaFoldDB" id="A0A0Q2R715"/>
<sequence>MPSQDILQLELDSLGRLGPGLRALAARASEPLLSAAGGGDAPTLVAARLISAETLPAFGRAVADRLSVVGDRVGRARTAFAAADADRAAVITGAEASPSYAPPPTMLV</sequence>
<protein>
    <recommendedName>
        <fullName evidence="5">ESX-1 secretion-associated protein</fullName>
    </recommendedName>
</protein>
<dbReference type="EMBL" id="LKTM01000061">
    <property type="protein sequence ID" value="KQH79854.1"/>
    <property type="molecule type" value="Genomic_DNA"/>
</dbReference>
<evidence type="ECO:0000313" key="2">
    <source>
        <dbReference type="EMBL" id="OBS02611.1"/>
    </source>
</evidence>
<reference evidence="1 3" key="1">
    <citation type="submission" date="2015-10" db="EMBL/GenBank/DDBJ databases">
        <title>Mycobacterium gordonae draft genome assembly.</title>
        <authorList>
            <person name="Ustinova V."/>
            <person name="Smirnova T."/>
            <person name="Blagodatskikh K."/>
            <person name="Varlamov D."/>
            <person name="Larionova E."/>
            <person name="Chernousova L."/>
        </authorList>
    </citation>
    <scope>NUCLEOTIDE SEQUENCE [LARGE SCALE GENOMIC DNA]</scope>
    <source>
        <strain evidence="1 3">CTRI 14-8773</strain>
    </source>
</reference>
<evidence type="ECO:0000313" key="3">
    <source>
        <dbReference type="Proteomes" id="UP000051677"/>
    </source>
</evidence>
<evidence type="ECO:0000313" key="4">
    <source>
        <dbReference type="Proteomes" id="UP000093757"/>
    </source>
</evidence>
<dbReference type="OrthoDB" id="9948373at2"/>
<organism evidence="1 3">
    <name type="scientific">Mycobacterium gordonae</name>
    <dbReference type="NCBI Taxonomy" id="1778"/>
    <lineage>
        <taxon>Bacteria</taxon>
        <taxon>Bacillati</taxon>
        <taxon>Actinomycetota</taxon>
        <taxon>Actinomycetes</taxon>
        <taxon>Mycobacteriales</taxon>
        <taxon>Mycobacteriaceae</taxon>
        <taxon>Mycobacterium</taxon>
    </lineage>
</organism>
<comment type="caution">
    <text evidence="1">The sequence shown here is derived from an EMBL/GenBank/DDBJ whole genome shotgun (WGS) entry which is preliminary data.</text>
</comment>
<evidence type="ECO:0000313" key="1">
    <source>
        <dbReference type="EMBL" id="KQH79854.1"/>
    </source>
</evidence>
<dbReference type="Proteomes" id="UP000051677">
    <property type="component" value="Unassembled WGS sequence"/>
</dbReference>
<gene>
    <name evidence="2" type="ORF">A9W98_13985</name>
    <name evidence="1" type="ORF">AO501_04520</name>
</gene>
<reference evidence="2 4" key="2">
    <citation type="submission" date="2016-06" db="EMBL/GenBank/DDBJ databases">
        <authorList>
            <person name="Kjaerup R.B."/>
            <person name="Dalgaard T.S."/>
            <person name="Juul-Madsen H.R."/>
        </authorList>
    </citation>
    <scope>NUCLEOTIDE SEQUENCE [LARGE SCALE GENOMIC DNA]</scope>
    <source>
        <strain evidence="2 4">1245752.6</strain>
    </source>
</reference>
<name>A0A0Q2R715_MYCGO</name>